<evidence type="ECO:0000259" key="6">
    <source>
        <dbReference type="Pfam" id="PF15459"/>
    </source>
</evidence>
<dbReference type="SUPFAM" id="SSF52047">
    <property type="entry name" value="RNI-like"/>
    <property type="match status" value="1"/>
</dbReference>
<dbReference type="Gene3D" id="3.80.10.10">
    <property type="entry name" value="Ribonuclease Inhibitor"/>
    <property type="match status" value="1"/>
</dbReference>
<evidence type="ECO:0000256" key="3">
    <source>
        <dbReference type="ARBA" id="ARBA00023242"/>
    </source>
</evidence>
<dbReference type="AlphaFoldDB" id="A0A8H7XTU3"/>
<dbReference type="Pfam" id="PF15459">
    <property type="entry name" value="RRP14"/>
    <property type="match status" value="1"/>
</dbReference>
<feature type="compositionally biased region" description="Basic residues" evidence="4">
    <location>
        <begin position="45"/>
        <end position="54"/>
    </location>
</feature>
<accession>A0A8H7XTU3</accession>
<feature type="region of interest" description="Disordered" evidence="4">
    <location>
        <begin position="43"/>
        <end position="162"/>
    </location>
</feature>
<feature type="region of interest" description="Disordered" evidence="4">
    <location>
        <begin position="341"/>
        <end position="417"/>
    </location>
</feature>
<comment type="subcellular location">
    <subcellularLocation>
        <location evidence="1">Nucleus</location>
    </subcellularLocation>
</comment>
<feature type="compositionally biased region" description="Low complexity" evidence="4">
    <location>
        <begin position="128"/>
        <end position="137"/>
    </location>
</feature>
<feature type="region of interest" description="Disordered" evidence="4">
    <location>
        <begin position="175"/>
        <end position="264"/>
    </location>
</feature>
<dbReference type="EMBL" id="JAFIQS010000009">
    <property type="protein sequence ID" value="KAG5165583.1"/>
    <property type="molecule type" value="Genomic_DNA"/>
</dbReference>
<feature type="compositionally biased region" description="Acidic residues" evidence="4">
    <location>
        <begin position="138"/>
        <end position="148"/>
    </location>
</feature>
<evidence type="ECO:0000256" key="4">
    <source>
        <dbReference type="SAM" id="MobiDB-lite"/>
    </source>
</evidence>
<name>A0A8H7XTU3_PSICU</name>
<organism evidence="7">
    <name type="scientific">Psilocybe cubensis</name>
    <name type="common">Psychedelic mushroom</name>
    <name type="synonym">Stropharia cubensis</name>
    <dbReference type="NCBI Taxonomy" id="181762"/>
    <lineage>
        <taxon>Eukaryota</taxon>
        <taxon>Fungi</taxon>
        <taxon>Dikarya</taxon>
        <taxon>Basidiomycota</taxon>
        <taxon>Agaricomycotina</taxon>
        <taxon>Agaricomycetes</taxon>
        <taxon>Agaricomycetidae</taxon>
        <taxon>Agaricales</taxon>
        <taxon>Agaricineae</taxon>
        <taxon>Strophariaceae</taxon>
        <taxon>Psilocybe</taxon>
    </lineage>
</organism>
<dbReference type="OrthoDB" id="444809at2759"/>
<reference evidence="7" key="1">
    <citation type="submission" date="2021-02" db="EMBL/GenBank/DDBJ databases">
        <title>Psilocybe cubensis genome.</title>
        <authorList>
            <person name="Mckernan K.J."/>
            <person name="Crawford S."/>
            <person name="Trippe A."/>
            <person name="Kane L.T."/>
            <person name="Mclaughlin S."/>
        </authorList>
    </citation>
    <scope>NUCLEOTIDE SEQUENCE [LARGE SCALE GENOMIC DNA]</scope>
    <source>
        <strain evidence="7">MGC-MH-2018</strain>
    </source>
</reference>
<evidence type="ECO:0000256" key="2">
    <source>
        <dbReference type="ARBA" id="ARBA00005904"/>
    </source>
</evidence>
<dbReference type="PANTHER" id="PTHR14369:SF0">
    <property type="entry name" value="SURFEIT LOCUS PROTEIN 6"/>
    <property type="match status" value="1"/>
</dbReference>
<protein>
    <submittedName>
        <fullName evidence="7">Uncharacterized protein</fullName>
    </submittedName>
</protein>
<feature type="compositionally biased region" description="Basic and acidic residues" evidence="4">
    <location>
        <begin position="58"/>
        <end position="79"/>
    </location>
</feature>
<gene>
    <name evidence="7" type="ORF">JR316_009163</name>
</gene>
<feature type="compositionally biased region" description="Basic and acidic residues" evidence="4">
    <location>
        <begin position="189"/>
        <end position="243"/>
    </location>
</feature>
<comment type="similarity">
    <text evidence="2">Belongs to the SURF6 family.</text>
</comment>
<feature type="compositionally biased region" description="Basic and acidic residues" evidence="4">
    <location>
        <begin position="384"/>
        <end position="393"/>
    </location>
</feature>
<dbReference type="InterPro" id="IPR007019">
    <property type="entry name" value="SURF6"/>
</dbReference>
<proteinExistence type="inferred from homology"/>
<comment type="caution">
    <text evidence="7">The sequence shown here is derived from an EMBL/GenBank/DDBJ whole genome shotgun (WGS) entry which is preliminary data.</text>
</comment>
<sequence length="997" mass="110606">MPTPSATLRESLEKHNATFESLLKLIPAQYYIVNDETEELAASKYQKHSKKQKAPKQAIKEASKKAKREKLDPANHKSIVDLQNENYLKQREAAKGKRKASNADSDSDEDGDGDMSMNVDVEMDDLSGDNNGSGSESDAPDGEGEEDVEIKSMPPAESIEVLREKLHAKMALLRRGGGAKARAPLWGEPSDKETLLDERRRQRSAMREKRRKETKEKIRREEELKNKGKKKDKDKTDTRDKGNITKTQLLVPDIPQNRNLEGPQASMTTVAYSSLTGSSKKGQQFKTTADPQQALQQLAARKEKIAAMPEEKRKTIEEKEKWAKAEARLEGVKVHDDEARLKKAAKRKEKEKLKSKKTWEEKKEQVANAMAAKQKKRNDNIAMRNERKKEKQKGGSSKKARPGFEGKSFGKGKGKPVKKSNAYPLLAFPSTTTEAMHVTTTDDWVLESVPPSEHVNIPIPSNQAEGDPSPELELVGDMPSSPQYSSTLGYDSESDAHVVLDSLVPILNKIQSSLNIEENEYHIVNEVEKSEWRSLQEHARGVVEMTISDTAHPKVSASLFFRLGQLQGAKTPLFPALQKLHIVNTTTSPIPHLDLFFTPSLRALSVKGIANSSKMTVASFLKKLGTHAQMHSLILDSISMSPEIFVAISRCLHLTSLELTNLTGTLDYTSLGIVGLLPHLETFRIDTKGVTQIHPLVTAFPATPKYLHIQSFSFVGNFSTLEGIISDLLDAPALRKIHLEVVKYDPVATKGGKGSTAGVPVPSPVKDLIDRIAGSPTRQEYMTDFTFKVNQNSNLTSFPSETIDSLARLHQLANLEILGTSIADLDKALSSMGDQLSISVWPKLQTLRFHVPETTINGKTAHGISLGSLQRIARACPDLRVFQGVIILPTAPLPSWSVTADTLESGSPVMRHGLKTLMLGSAGSSQMQLNSMTTSTLNVAHYVARYLYAMFPYIDLEEDKRQIGKLHASFWVQVFDCMKLCRDAREIDQRREKLAMP</sequence>
<feature type="domain" description="Ribosomal RNA-processing protein 14 N-terminal" evidence="6">
    <location>
        <begin position="11"/>
        <end position="74"/>
    </location>
</feature>
<dbReference type="Pfam" id="PF04935">
    <property type="entry name" value="SURF6"/>
    <property type="match status" value="1"/>
</dbReference>
<evidence type="ECO:0000256" key="1">
    <source>
        <dbReference type="ARBA" id="ARBA00004123"/>
    </source>
</evidence>
<evidence type="ECO:0000259" key="5">
    <source>
        <dbReference type="Pfam" id="PF04935"/>
    </source>
</evidence>
<dbReference type="InterPro" id="IPR029188">
    <property type="entry name" value="Rrp14_N"/>
</dbReference>
<dbReference type="InterPro" id="IPR029190">
    <property type="entry name" value="Rrp14/SURF6_C"/>
</dbReference>
<feature type="region of interest" description="Disordered" evidence="4">
    <location>
        <begin position="458"/>
        <end position="489"/>
    </location>
</feature>
<feature type="compositionally biased region" description="Basic and acidic residues" evidence="4">
    <location>
        <begin position="348"/>
        <end position="365"/>
    </location>
</feature>
<keyword evidence="3" id="KW-0539">Nucleus</keyword>
<feature type="compositionally biased region" description="Polar residues" evidence="4">
    <location>
        <begin position="480"/>
        <end position="489"/>
    </location>
</feature>
<dbReference type="PANTHER" id="PTHR14369">
    <property type="entry name" value="SURFEIT LOCUS PROTEIN 6"/>
    <property type="match status" value="1"/>
</dbReference>
<feature type="domain" description="Ribosomal RNA-processing protein 14/surfeit locus protein 6 C-terminal" evidence="5">
    <location>
        <begin position="197"/>
        <end position="394"/>
    </location>
</feature>
<dbReference type="InterPro" id="IPR032675">
    <property type="entry name" value="LRR_dom_sf"/>
</dbReference>
<evidence type="ECO:0000313" key="7">
    <source>
        <dbReference type="EMBL" id="KAG5165583.1"/>
    </source>
</evidence>